<dbReference type="AlphaFoldDB" id="A0AAW7R033"/>
<dbReference type="Pfam" id="PF00563">
    <property type="entry name" value="EAL"/>
    <property type="match status" value="1"/>
</dbReference>
<dbReference type="SUPFAM" id="SSF55073">
    <property type="entry name" value="Nucleotide cyclase"/>
    <property type="match status" value="1"/>
</dbReference>
<dbReference type="SMART" id="SM00086">
    <property type="entry name" value="PAC"/>
    <property type="match status" value="1"/>
</dbReference>
<dbReference type="PANTHER" id="PTHR44757:SF2">
    <property type="entry name" value="BIOFILM ARCHITECTURE MAINTENANCE PROTEIN MBAA"/>
    <property type="match status" value="1"/>
</dbReference>
<dbReference type="InterPro" id="IPR035919">
    <property type="entry name" value="EAL_sf"/>
</dbReference>
<dbReference type="PROSITE" id="PS50883">
    <property type="entry name" value="EAL"/>
    <property type="match status" value="1"/>
</dbReference>
<dbReference type="PROSITE" id="PS50112">
    <property type="entry name" value="PAS"/>
    <property type="match status" value="1"/>
</dbReference>
<dbReference type="InterPro" id="IPR003018">
    <property type="entry name" value="GAF"/>
</dbReference>
<protein>
    <submittedName>
        <fullName evidence="5">EAL domain-containing protein</fullName>
    </submittedName>
</protein>
<dbReference type="CDD" id="cd00130">
    <property type="entry name" value="PAS"/>
    <property type="match status" value="1"/>
</dbReference>
<accession>A0AAW7R033</accession>
<name>A0AAW7R033_9GAMM</name>
<dbReference type="InterPro" id="IPR029787">
    <property type="entry name" value="Nucleotide_cyclase"/>
</dbReference>
<dbReference type="Pfam" id="PF01590">
    <property type="entry name" value="GAF"/>
    <property type="match status" value="1"/>
</dbReference>
<dbReference type="Pfam" id="PF08447">
    <property type="entry name" value="PAS_3"/>
    <property type="match status" value="1"/>
</dbReference>
<dbReference type="NCBIfam" id="TIGR00254">
    <property type="entry name" value="GGDEF"/>
    <property type="match status" value="1"/>
</dbReference>
<dbReference type="InterPro" id="IPR013655">
    <property type="entry name" value="PAS_fold_3"/>
</dbReference>
<dbReference type="SMART" id="SM00052">
    <property type="entry name" value="EAL"/>
    <property type="match status" value="1"/>
</dbReference>
<dbReference type="InterPro" id="IPR000700">
    <property type="entry name" value="PAS-assoc_C"/>
</dbReference>
<dbReference type="Pfam" id="PF00990">
    <property type="entry name" value="GGDEF"/>
    <property type="match status" value="1"/>
</dbReference>
<dbReference type="InterPro" id="IPR029016">
    <property type="entry name" value="GAF-like_dom_sf"/>
</dbReference>
<evidence type="ECO:0000259" key="1">
    <source>
        <dbReference type="PROSITE" id="PS50112"/>
    </source>
</evidence>
<proteinExistence type="predicted"/>
<feature type="domain" description="PAS" evidence="1">
    <location>
        <begin position="134"/>
        <end position="209"/>
    </location>
</feature>
<evidence type="ECO:0000259" key="3">
    <source>
        <dbReference type="PROSITE" id="PS50883"/>
    </source>
</evidence>
<dbReference type="InterPro" id="IPR035965">
    <property type="entry name" value="PAS-like_dom_sf"/>
</dbReference>
<dbReference type="InterPro" id="IPR043128">
    <property type="entry name" value="Rev_trsase/Diguanyl_cyclase"/>
</dbReference>
<dbReference type="CDD" id="cd01949">
    <property type="entry name" value="GGDEF"/>
    <property type="match status" value="1"/>
</dbReference>
<dbReference type="Gene3D" id="3.20.20.450">
    <property type="entry name" value="EAL domain"/>
    <property type="match status" value="1"/>
</dbReference>
<dbReference type="InterPro" id="IPR052155">
    <property type="entry name" value="Biofilm_reg_signaling"/>
</dbReference>
<sequence>MLSADHVMVSEVFDHDPKRAHIISFFSGGCHQTSGSYDLQGSPCESVLNSDSCIFNEGVCQSFPDDEMLQTLGAESYIGVPMLTVEGTKLGLLAILNDAPMQYSTDVLALLQVAASQAAAELAQMRFTNHLKESQRQLLTLMDSLPGMAYRCKNDRCWTIEMMSRGVYEVTGYQSEQLLNNNEIAYADLIHPQDRDELDRAIRLAVASDSYFQVNYRIIRADGAVRWVWEQGKGVRSDNGDITHFEGFLRDITEQHLQQQRIAEIAFSDELTGLPNRPALLNFLQREYEQTSAPDLLLVLLDIRGFRAINQRFGLQTGDTLLRVIARQLQAELRKFDQSAFLARITGNEFVVVSANYSAGIGDFLQLADHLTQLFADPIAVHDHQLLLNFKVSGAFSKTAQSGSELLQQASIAMYEAKQNELSYCTFDTDLEQKVSLERRQTERFLRALQNQELTVHLQPQIDLNSKQCLGAEVLCRWFDDELGTVPPDTFIAIARKQGVLPELGWQVLKKTCALIEDWQTRYQQVPPVSVNVGAQQFASADMVDEFVRICGDLPASSIILEITESDLMIDPRQALAVTKRLREYGFELAIDDFGTGYSSLAYLQLFDVDILKIDISFVHAMTLDEQSKTLVNTILVMAKTLGLTTIAEGIETEEQAMLLQKLGCEQGQGFYFARPMSPEEFEKQWLHP</sequence>
<dbReference type="PANTHER" id="PTHR44757">
    <property type="entry name" value="DIGUANYLATE CYCLASE DGCP"/>
    <property type="match status" value="1"/>
</dbReference>
<evidence type="ECO:0000259" key="2">
    <source>
        <dbReference type="PROSITE" id="PS50113"/>
    </source>
</evidence>
<dbReference type="NCBIfam" id="TIGR00229">
    <property type="entry name" value="sensory_box"/>
    <property type="match status" value="1"/>
</dbReference>
<dbReference type="PROSITE" id="PS50887">
    <property type="entry name" value="GGDEF"/>
    <property type="match status" value="1"/>
</dbReference>
<dbReference type="PROSITE" id="PS50113">
    <property type="entry name" value="PAC"/>
    <property type="match status" value="1"/>
</dbReference>
<dbReference type="Gene3D" id="3.30.70.270">
    <property type="match status" value="1"/>
</dbReference>
<reference evidence="5 6" key="1">
    <citation type="submission" date="2021-03" db="EMBL/GenBank/DDBJ databases">
        <title>Pseudidiomarina terrestris, a new bacterium isolated from saline soil.</title>
        <authorList>
            <person name="Galisteo C."/>
            <person name="De La Haba R."/>
            <person name="Sanchez-Porro C."/>
            <person name="Ventosa A."/>
        </authorList>
    </citation>
    <scope>NUCLEOTIDE SEQUENCE [LARGE SCALE GENOMIC DNA]</scope>
    <source>
        <strain evidence="5 6">1APP75-32.1</strain>
    </source>
</reference>
<dbReference type="SUPFAM" id="SSF55781">
    <property type="entry name" value="GAF domain-like"/>
    <property type="match status" value="1"/>
</dbReference>
<dbReference type="InterPro" id="IPR001633">
    <property type="entry name" value="EAL_dom"/>
</dbReference>
<dbReference type="SMART" id="SM00267">
    <property type="entry name" value="GGDEF"/>
    <property type="match status" value="1"/>
</dbReference>
<dbReference type="InterPro" id="IPR000014">
    <property type="entry name" value="PAS"/>
</dbReference>
<dbReference type="SUPFAM" id="SSF55785">
    <property type="entry name" value="PYP-like sensor domain (PAS domain)"/>
    <property type="match status" value="1"/>
</dbReference>
<dbReference type="Proteomes" id="UP001169492">
    <property type="component" value="Unassembled WGS sequence"/>
</dbReference>
<feature type="domain" description="EAL" evidence="3">
    <location>
        <begin position="438"/>
        <end position="689"/>
    </location>
</feature>
<dbReference type="EMBL" id="JAGGJB010000005">
    <property type="protein sequence ID" value="MDN7125097.1"/>
    <property type="molecule type" value="Genomic_DNA"/>
</dbReference>
<evidence type="ECO:0000313" key="6">
    <source>
        <dbReference type="Proteomes" id="UP001169492"/>
    </source>
</evidence>
<organism evidence="5 6">
    <name type="scientific">Pseudidiomarina terrestris</name>
    <dbReference type="NCBI Taxonomy" id="2820060"/>
    <lineage>
        <taxon>Bacteria</taxon>
        <taxon>Pseudomonadati</taxon>
        <taxon>Pseudomonadota</taxon>
        <taxon>Gammaproteobacteria</taxon>
        <taxon>Alteromonadales</taxon>
        <taxon>Idiomarinaceae</taxon>
        <taxon>Pseudidiomarina</taxon>
    </lineage>
</organism>
<dbReference type="CDD" id="cd01948">
    <property type="entry name" value="EAL"/>
    <property type="match status" value="1"/>
</dbReference>
<feature type="domain" description="PAC" evidence="2">
    <location>
        <begin position="212"/>
        <end position="264"/>
    </location>
</feature>
<evidence type="ECO:0000313" key="5">
    <source>
        <dbReference type="EMBL" id="MDN7125097.1"/>
    </source>
</evidence>
<evidence type="ECO:0000259" key="4">
    <source>
        <dbReference type="PROSITE" id="PS50887"/>
    </source>
</evidence>
<dbReference type="SUPFAM" id="SSF141868">
    <property type="entry name" value="EAL domain-like"/>
    <property type="match status" value="1"/>
</dbReference>
<comment type="caution">
    <text evidence="5">The sequence shown here is derived from an EMBL/GenBank/DDBJ whole genome shotgun (WGS) entry which is preliminary data.</text>
</comment>
<dbReference type="Gene3D" id="3.30.450.20">
    <property type="entry name" value="PAS domain"/>
    <property type="match status" value="1"/>
</dbReference>
<dbReference type="InterPro" id="IPR001610">
    <property type="entry name" value="PAC"/>
</dbReference>
<gene>
    <name evidence="5" type="ORF">J6I90_09415</name>
</gene>
<dbReference type="InterPro" id="IPR000160">
    <property type="entry name" value="GGDEF_dom"/>
</dbReference>
<feature type="domain" description="GGDEF" evidence="4">
    <location>
        <begin position="294"/>
        <end position="429"/>
    </location>
</feature>
<dbReference type="Gene3D" id="3.30.450.40">
    <property type="match status" value="1"/>
</dbReference>